<keyword evidence="1" id="KW-0732">Signal</keyword>
<organism evidence="2 3">
    <name type="scientific">Eumeta variegata</name>
    <name type="common">Bagworm moth</name>
    <name type="synonym">Eumeta japonica</name>
    <dbReference type="NCBI Taxonomy" id="151549"/>
    <lineage>
        <taxon>Eukaryota</taxon>
        <taxon>Metazoa</taxon>
        <taxon>Ecdysozoa</taxon>
        <taxon>Arthropoda</taxon>
        <taxon>Hexapoda</taxon>
        <taxon>Insecta</taxon>
        <taxon>Pterygota</taxon>
        <taxon>Neoptera</taxon>
        <taxon>Endopterygota</taxon>
        <taxon>Lepidoptera</taxon>
        <taxon>Glossata</taxon>
        <taxon>Ditrysia</taxon>
        <taxon>Tineoidea</taxon>
        <taxon>Psychidae</taxon>
        <taxon>Oiketicinae</taxon>
        <taxon>Eumeta</taxon>
    </lineage>
</organism>
<dbReference type="Proteomes" id="UP000299102">
    <property type="component" value="Unassembled WGS sequence"/>
</dbReference>
<sequence length="182" mass="21001">MPSHSIFVIISILTCIFKWHSFFPVRRTAPPLNNPSFPVQSPKLMHQSFNSLTYDPVRHVRHVRNIICGRNEKHTPLSSDYNTTELDPSHAAVYFESPDGALTRVISRTAYKARKHNKQRNLVAVLLTTRLPFRARAAAARVTNDGPLLQDSSEDRDRDVFDHYKKKHILFASEYILFSYTH</sequence>
<dbReference type="AlphaFoldDB" id="A0A4C1WGD3"/>
<keyword evidence="3" id="KW-1185">Reference proteome</keyword>
<proteinExistence type="predicted"/>
<evidence type="ECO:0000313" key="2">
    <source>
        <dbReference type="EMBL" id="GBP49185.1"/>
    </source>
</evidence>
<comment type="caution">
    <text evidence="2">The sequence shown here is derived from an EMBL/GenBank/DDBJ whole genome shotgun (WGS) entry which is preliminary data.</text>
</comment>
<reference evidence="2 3" key="1">
    <citation type="journal article" date="2019" name="Commun. Biol.">
        <title>The bagworm genome reveals a unique fibroin gene that provides high tensile strength.</title>
        <authorList>
            <person name="Kono N."/>
            <person name="Nakamura H."/>
            <person name="Ohtoshi R."/>
            <person name="Tomita M."/>
            <person name="Numata K."/>
            <person name="Arakawa K."/>
        </authorList>
    </citation>
    <scope>NUCLEOTIDE SEQUENCE [LARGE SCALE GENOMIC DNA]</scope>
</reference>
<evidence type="ECO:0000256" key="1">
    <source>
        <dbReference type="SAM" id="SignalP"/>
    </source>
</evidence>
<feature type="signal peptide" evidence="1">
    <location>
        <begin position="1"/>
        <end position="21"/>
    </location>
</feature>
<gene>
    <name evidence="2" type="ORF">EVAR_46203_1</name>
</gene>
<evidence type="ECO:0000313" key="3">
    <source>
        <dbReference type="Proteomes" id="UP000299102"/>
    </source>
</evidence>
<accession>A0A4C1WGD3</accession>
<protein>
    <submittedName>
        <fullName evidence="2">Uncharacterized protein</fullName>
    </submittedName>
</protein>
<dbReference type="EMBL" id="BGZK01000539">
    <property type="protein sequence ID" value="GBP49185.1"/>
    <property type="molecule type" value="Genomic_DNA"/>
</dbReference>
<name>A0A4C1WGD3_EUMVA</name>
<feature type="chain" id="PRO_5020036546" evidence="1">
    <location>
        <begin position="22"/>
        <end position="182"/>
    </location>
</feature>